<organism evidence="3 4">
    <name type="scientific">Panagrellus redivivus</name>
    <name type="common">Microworm</name>
    <dbReference type="NCBI Taxonomy" id="6233"/>
    <lineage>
        <taxon>Eukaryota</taxon>
        <taxon>Metazoa</taxon>
        <taxon>Ecdysozoa</taxon>
        <taxon>Nematoda</taxon>
        <taxon>Chromadorea</taxon>
        <taxon>Rhabditida</taxon>
        <taxon>Tylenchina</taxon>
        <taxon>Panagrolaimomorpha</taxon>
        <taxon>Panagrolaimoidea</taxon>
        <taxon>Panagrolaimidae</taxon>
        <taxon>Panagrellus</taxon>
    </lineage>
</organism>
<sequence>MVDWLILTLLILPCFGSQDAIVEYTDGGAYLTGTGYVDLNNPDPMTFLIEDFSKCTGRMTICYKSPEARLGNRICNPAYQQIDAIAYRNKAIMGFSFAEEGPNVRYTFAKESRFALKPDLSDGLFHFQILQLPEGCRIKVLGATDPNPKSTDADSLRTAKIVIYVLAGLAGLVLMIAILSVIYCLCLRQ</sequence>
<reference evidence="3" key="1">
    <citation type="journal article" date="2013" name="Genetics">
        <title>The draft genome and transcriptome of Panagrellus redivivus are shaped by the harsh demands of a free-living lifestyle.</title>
        <authorList>
            <person name="Srinivasan J."/>
            <person name="Dillman A.R."/>
            <person name="Macchietto M.G."/>
            <person name="Heikkinen L."/>
            <person name="Lakso M."/>
            <person name="Fracchia K.M."/>
            <person name="Antoshechkin I."/>
            <person name="Mortazavi A."/>
            <person name="Wong G."/>
            <person name="Sternberg P.W."/>
        </authorList>
    </citation>
    <scope>NUCLEOTIDE SEQUENCE [LARGE SCALE GENOMIC DNA]</scope>
    <source>
        <strain evidence="3">MT8872</strain>
    </source>
</reference>
<proteinExistence type="predicted"/>
<keyword evidence="1" id="KW-0472">Membrane</keyword>
<dbReference type="AlphaFoldDB" id="A0A7E4W8M6"/>
<evidence type="ECO:0000256" key="2">
    <source>
        <dbReference type="SAM" id="SignalP"/>
    </source>
</evidence>
<feature type="chain" id="PRO_5028846603" evidence="2">
    <location>
        <begin position="17"/>
        <end position="189"/>
    </location>
</feature>
<feature type="signal peptide" evidence="2">
    <location>
        <begin position="1"/>
        <end position="16"/>
    </location>
</feature>
<dbReference type="Proteomes" id="UP000492821">
    <property type="component" value="Unassembled WGS sequence"/>
</dbReference>
<accession>A0A7E4W8M6</accession>
<dbReference type="WBParaSite" id="Pan_g8376.t1">
    <property type="protein sequence ID" value="Pan_g8376.t1"/>
    <property type="gene ID" value="Pan_g8376"/>
</dbReference>
<feature type="transmembrane region" description="Helical" evidence="1">
    <location>
        <begin position="161"/>
        <end position="186"/>
    </location>
</feature>
<evidence type="ECO:0000256" key="1">
    <source>
        <dbReference type="SAM" id="Phobius"/>
    </source>
</evidence>
<reference evidence="4" key="2">
    <citation type="submission" date="2020-10" db="UniProtKB">
        <authorList>
            <consortium name="WormBaseParasite"/>
        </authorList>
    </citation>
    <scope>IDENTIFICATION</scope>
</reference>
<evidence type="ECO:0000313" key="4">
    <source>
        <dbReference type="WBParaSite" id="Pan_g8376.t1"/>
    </source>
</evidence>
<protein>
    <submittedName>
        <fullName evidence="4">Ephrin RBD domain-containing protein</fullName>
    </submittedName>
</protein>
<keyword evidence="1" id="KW-1133">Transmembrane helix</keyword>
<keyword evidence="2" id="KW-0732">Signal</keyword>
<keyword evidence="1" id="KW-0812">Transmembrane</keyword>
<keyword evidence="3" id="KW-1185">Reference proteome</keyword>
<name>A0A7E4W8M6_PANRE</name>
<evidence type="ECO:0000313" key="3">
    <source>
        <dbReference type="Proteomes" id="UP000492821"/>
    </source>
</evidence>